<accession>A0A1Y5MIM0</accession>
<proteinExistence type="predicted"/>
<evidence type="ECO:0000313" key="2">
    <source>
        <dbReference type="EMBL" id="OUT07003.1"/>
    </source>
</evidence>
<evidence type="ECO:0000313" key="3">
    <source>
        <dbReference type="Proteomes" id="UP000196317"/>
    </source>
</evidence>
<comment type="caution">
    <text evidence="2">The sequence shown here is derived from an EMBL/GenBank/DDBJ whole genome shotgun (WGS) entry which is preliminary data.</text>
</comment>
<gene>
    <name evidence="2" type="ORF">B9N65_08540</name>
</gene>
<dbReference type="EMBL" id="NDYN01000008">
    <property type="protein sequence ID" value="OUT07003.1"/>
    <property type="molecule type" value="Genomic_DNA"/>
</dbReference>
<evidence type="ECO:0000256" key="1">
    <source>
        <dbReference type="SAM" id="MobiDB-lite"/>
    </source>
</evidence>
<reference evidence="2 3" key="1">
    <citation type="submission" date="2017-04" db="EMBL/GenBank/DDBJ databases">
        <title>Complete genome of Campylobacter concisus ATCC 33237T and draft genomes for an additional eight well characterized C. concisus strains.</title>
        <authorList>
            <person name="Cornelius A.J."/>
            <person name="Miller W.G."/>
            <person name="Lastovica A.J."/>
            <person name="On S.L."/>
            <person name="French N.P."/>
            <person name="Vandenberg O."/>
            <person name="Biggs P.J."/>
        </authorList>
    </citation>
    <scope>NUCLEOTIDE SEQUENCE [LARGE SCALE GENOMIC DNA]</scope>
    <source>
        <strain evidence="2 3">CCUG 19995</strain>
    </source>
</reference>
<organism evidence="2 3">
    <name type="scientific">Campylobacter concisus</name>
    <dbReference type="NCBI Taxonomy" id="199"/>
    <lineage>
        <taxon>Bacteria</taxon>
        <taxon>Pseudomonadati</taxon>
        <taxon>Campylobacterota</taxon>
        <taxon>Epsilonproteobacteria</taxon>
        <taxon>Campylobacterales</taxon>
        <taxon>Campylobacteraceae</taxon>
        <taxon>Campylobacter</taxon>
    </lineage>
</organism>
<feature type="region of interest" description="Disordered" evidence="1">
    <location>
        <begin position="1"/>
        <end position="28"/>
    </location>
</feature>
<dbReference type="Proteomes" id="UP000196317">
    <property type="component" value="Unassembled WGS sequence"/>
</dbReference>
<name>A0A1Y5MIM0_9BACT</name>
<sequence>MGKLRRKRTSKVKNKKEADPSNANNGKLSTTHKFIISIALGIFLALCDIAYKEAKKHECEDRWDRSLGPEALGGGGIVRGLLKAGCGAENSYEHHYIHHRRGW</sequence>
<protein>
    <submittedName>
        <fullName evidence="2">Uncharacterized protein</fullName>
    </submittedName>
</protein>
<dbReference type="RefSeq" id="WP_087583589.1">
    <property type="nucleotide sequence ID" value="NZ_NDYN01000008.1"/>
</dbReference>
<dbReference type="AlphaFoldDB" id="A0A1Y5MIM0"/>
<feature type="compositionally biased region" description="Basic residues" evidence="1">
    <location>
        <begin position="1"/>
        <end position="14"/>
    </location>
</feature>